<dbReference type="GeneID" id="19119266"/>
<dbReference type="Proteomes" id="UP000054032">
    <property type="component" value="Unassembled WGS sequence"/>
</dbReference>
<feature type="compositionally biased region" description="Low complexity" evidence="1">
    <location>
        <begin position="28"/>
        <end position="43"/>
    </location>
</feature>
<protein>
    <submittedName>
        <fullName evidence="2">Uncharacterized protein</fullName>
    </submittedName>
</protein>
<feature type="region of interest" description="Disordered" evidence="1">
    <location>
        <begin position="15"/>
        <end position="54"/>
    </location>
</feature>
<evidence type="ECO:0000256" key="1">
    <source>
        <dbReference type="SAM" id="MobiDB-lite"/>
    </source>
</evidence>
<proteinExistence type="predicted"/>
<reference evidence="2 3" key="1">
    <citation type="journal article" date="2013" name="PLoS Genet.">
        <title>Comparative genome structure, secondary metabolite, and effector coding capacity across Cochliobolus pathogens.</title>
        <authorList>
            <person name="Condon B.J."/>
            <person name="Leng Y."/>
            <person name="Wu D."/>
            <person name="Bushley K.E."/>
            <person name="Ohm R.A."/>
            <person name="Otillar R."/>
            <person name="Martin J."/>
            <person name="Schackwitz W."/>
            <person name="Grimwood J."/>
            <person name="MohdZainudin N."/>
            <person name="Xue C."/>
            <person name="Wang R."/>
            <person name="Manning V.A."/>
            <person name="Dhillon B."/>
            <person name="Tu Z.J."/>
            <person name="Steffenson B.J."/>
            <person name="Salamov A."/>
            <person name="Sun H."/>
            <person name="Lowry S."/>
            <person name="LaButti K."/>
            <person name="Han J."/>
            <person name="Copeland A."/>
            <person name="Lindquist E."/>
            <person name="Barry K."/>
            <person name="Schmutz J."/>
            <person name="Baker S.E."/>
            <person name="Ciuffetti L.M."/>
            <person name="Grigoriev I.V."/>
            <person name="Zhong S."/>
            <person name="Turgeon B.G."/>
        </authorList>
    </citation>
    <scope>NUCLEOTIDE SEQUENCE [LARGE SCALE GENOMIC DNA]</scope>
    <source>
        <strain evidence="2 3">ATCC 44560</strain>
    </source>
</reference>
<evidence type="ECO:0000313" key="2">
    <source>
        <dbReference type="EMBL" id="EUC40553.1"/>
    </source>
</evidence>
<organism evidence="2 3">
    <name type="scientific">Bipolaris oryzae ATCC 44560</name>
    <dbReference type="NCBI Taxonomy" id="930090"/>
    <lineage>
        <taxon>Eukaryota</taxon>
        <taxon>Fungi</taxon>
        <taxon>Dikarya</taxon>
        <taxon>Ascomycota</taxon>
        <taxon>Pezizomycotina</taxon>
        <taxon>Dothideomycetes</taxon>
        <taxon>Pleosporomycetidae</taxon>
        <taxon>Pleosporales</taxon>
        <taxon>Pleosporineae</taxon>
        <taxon>Pleosporaceae</taxon>
        <taxon>Bipolaris</taxon>
    </lineage>
</organism>
<name>W6YSQ0_COCMI</name>
<accession>W6YSQ0</accession>
<dbReference type="EMBL" id="KI964156">
    <property type="protein sequence ID" value="EUC40553.1"/>
    <property type="molecule type" value="Genomic_DNA"/>
</dbReference>
<evidence type="ECO:0000313" key="3">
    <source>
        <dbReference type="Proteomes" id="UP000054032"/>
    </source>
</evidence>
<dbReference type="AlphaFoldDB" id="W6YSQ0"/>
<dbReference type="RefSeq" id="XP_007692938.1">
    <property type="nucleotide sequence ID" value="XM_007694748.1"/>
</dbReference>
<sequence>MTRAKLGCKVIREATQIRASPASPAPPTSTASLPPTALPLSTSKVLPVGPPSKP</sequence>
<dbReference type="KEGG" id="bor:COCMIDRAFT_108531"/>
<gene>
    <name evidence="2" type="ORF">COCMIDRAFT_108531</name>
</gene>
<keyword evidence="3" id="KW-1185">Reference proteome</keyword>
<dbReference type="HOGENOM" id="CLU_3049991_0_0_1"/>